<feature type="compositionally biased region" description="Low complexity" evidence="1">
    <location>
        <begin position="67"/>
        <end position="77"/>
    </location>
</feature>
<gene>
    <name evidence="2" type="ORF">Tci_636791</name>
</gene>
<evidence type="ECO:0000313" key="2">
    <source>
        <dbReference type="EMBL" id="GFA64819.1"/>
    </source>
</evidence>
<sequence length="489" mass="54742">MGQFGQITHTQTYVVPFHTKKLFTTLRVNSPSFSGRIVPLFDAMLVPQGEGSGTSTKPHHTPSHAAQTPSHTSQTTSSLLHVSTTSIPTVTPTETTPIRHYTRRTRIAQSFVPPTIANEPASLQRNVSQGEACPTDSGFITDQDRATIAKSSTLPHDLAPRVTSPIADEGSMQPNITELTILYTSLQRQHSELLAKFQAQEVEILKLKERVKVLEDREGIAATRFGDDAPIKGRRGIDDVPTSSDSIPTAGPPADDIPTGSDVVPTASPVFAIAIMVTPYSRRKGKEVMSMIDGLDRNNETIAKYLQEYQQFAAELPLERRIELIIIRNNLGWKVKDFKGMTFEEVEVKFNSVYKQMEDFIPMGSKEEAKRYKRKGIRSNQENSKKLKSSEEVIKEAKSAAEIPKEKIKEMMDDLNQLWDLVKKYLSIRPASSNKEMELWVELKRLYELDPEDELVITTLEDPDLSFQQTTKMSVIHCMMMSHGGELLA</sequence>
<feature type="region of interest" description="Disordered" evidence="1">
    <location>
        <begin position="49"/>
        <end position="77"/>
    </location>
</feature>
<reference evidence="2" key="1">
    <citation type="journal article" date="2019" name="Sci. Rep.">
        <title>Draft genome of Tanacetum cinerariifolium, the natural source of mosquito coil.</title>
        <authorList>
            <person name="Yamashiro T."/>
            <person name="Shiraishi A."/>
            <person name="Satake H."/>
            <person name="Nakayama K."/>
        </authorList>
    </citation>
    <scope>NUCLEOTIDE SEQUENCE</scope>
</reference>
<organism evidence="2">
    <name type="scientific">Tanacetum cinerariifolium</name>
    <name type="common">Dalmatian daisy</name>
    <name type="synonym">Chrysanthemum cinerariifolium</name>
    <dbReference type="NCBI Taxonomy" id="118510"/>
    <lineage>
        <taxon>Eukaryota</taxon>
        <taxon>Viridiplantae</taxon>
        <taxon>Streptophyta</taxon>
        <taxon>Embryophyta</taxon>
        <taxon>Tracheophyta</taxon>
        <taxon>Spermatophyta</taxon>
        <taxon>Magnoliopsida</taxon>
        <taxon>eudicotyledons</taxon>
        <taxon>Gunneridae</taxon>
        <taxon>Pentapetalae</taxon>
        <taxon>asterids</taxon>
        <taxon>campanulids</taxon>
        <taxon>Asterales</taxon>
        <taxon>Asteraceae</taxon>
        <taxon>Asteroideae</taxon>
        <taxon>Anthemideae</taxon>
        <taxon>Anthemidinae</taxon>
        <taxon>Tanacetum</taxon>
    </lineage>
</organism>
<dbReference type="AlphaFoldDB" id="A0A699K136"/>
<comment type="caution">
    <text evidence="2">The sequence shown here is derived from an EMBL/GenBank/DDBJ whole genome shotgun (WGS) entry which is preliminary data.</text>
</comment>
<dbReference type="EMBL" id="BKCJ010461597">
    <property type="protein sequence ID" value="GFA64819.1"/>
    <property type="molecule type" value="Genomic_DNA"/>
</dbReference>
<feature type="region of interest" description="Disordered" evidence="1">
    <location>
        <begin position="232"/>
        <end position="260"/>
    </location>
</feature>
<protein>
    <submittedName>
        <fullName evidence="2">Uncharacterized protein</fullName>
    </submittedName>
</protein>
<feature type="non-terminal residue" evidence="2">
    <location>
        <position position="489"/>
    </location>
</feature>
<proteinExistence type="predicted"/>
<feature type="region of interest" description="Disordered" evidence="1">
    <location>
        <begin position="371"/>
        <end position="390"/>
    </location>
</feature>
<evidence type="ECO:0000256" key="1">
    <source>
        <dbReference type="SAM" id="MobiDB-lite"/>
    </source>
</evidence>
<name>A0A699K136_TANCI</name>
<accession>A0A699K136</accession>